<keyword evidence="4" id="KW-1185">Reference proteome</keyword>
<sequence length="109" mass="12081">MRKQLLILTISWAACSSVWASSDDAWAEDFKAMKAACLKASQLKKPTVSSDNILFDDSVGYSALVIGGHYPQARLHNKRGSELCLWDRKTKAAHISQADTLLNLKTSRE</sequence>
<feature type="chain" id="PRO_5015114643" description="Lysozyme inhibitor" evidence="1">
    <location>
        <begin position="21"/>
        <end position="109"/>
    </location>
</feature>
<evidence type="ECO:0000313" key="5">
    <source>
        <dbReference type="Proteomes" id="UP000247005"/>
    </source>
</evidence>
<accession>A0A2P5GN12</accession>
<evidence type="ECO:0000313" key="2">
    <source>
        <dbReference type="EMBL" id="POP44610.1"/>
    </source>
</evidence>
<evidence type="ECO:0008006" key="6">
    <source>
        <dbReference type="Google" id="ProtNLM"/>
    </source>
</evidence>
<dbReference type="RefSeq" id="WP_103676267.1">
    <property type="nucleotide sequence ID" value="NZ_PQGD01000012.1"/>
</dbReference>
<dbReference type="EMBL" id="PQGE01000009">
    <property type="protein sequence ID" value="POP44610.1"/>
    <property type="molecule type" value="Genomic_DNA"/>
</dbReference>
<feature type="signal peptide" evidence="1">
    <location>
        <begin position="1"/>
        <end position="20"/>
    </location>
</feature>
<reference evidence="4 5" key="1">
    <citation type="submission" date="2018-01" db="EMBL/GenBank/DDBJ databases">
        <title>Superficieibacter electus gen. nov., sp. nov., an extended-spectrum beta-lactamase possessing member of the Enterobacteriaceae family, isolated from intensive care unit surfaces.</title>
        <authorList>
            <person name="Potter R.F."/>
            <person name="D'Souza A.W."/>
        </authorList>
    </citation>
    <scope>NUCLEOTIDE SEQUENCE [LARGE SCALE GENOMIC DNA]</scope>
    <source>
        <strain evidence="3 5">BP-1</strain>
        <strain evidence="2 4">BP-2</strain>
    </source>
</reference>
<dbReference type="EMBL" id="PQGD01000012">
    <property type="protein sequence ID" value="POP47501.1"/>
    <property type="molecule type" value="Genomic_DNA"/>
</dbReference>
<comment type="caution">
    <text evidence="3">The sequence shown here is derived from an EMBL/GenBank/DDBJ whole genome shotgun (WGS) entry which is preliminary data.</text>
</comment>
<evidence type="ECO:0000313" key="3">
    <source>
        <dbReference type="EMBL" id="POP47501.1"/>
    </source>
</evidence>
<dbReference type="PROSITE" id="PS51257">
    <property type="entry name" value="PROKAR_LIPOPROTEIN"/>
    <property type="match status" value="1"/>
</dbReference>
<evidence type="ECO:0000256" key="1">
    <source>
        <dbReference type="SAM" id="SignalP"/>
    </source>
</evidence>
<dbReference type="Proteomes" id="UP000247005">
    <property type="component" value="Unassembled WGS sequence"/>
</dbReference>
<organism evidence="3 5">
    <name type="scientific">Superficieibacter electus</name>
    <dbReference type="NCBI Taxonomy" id="2022662"/>
    <lineage>
        <taxon>Bacteria</taxon>
        <taxon>Pseudomonadati</taxon>
        <taxon>Pseudomonadota</taxon>
        <taxon>Gammaproteobacteria</taxon>
        <taxon>Enterobacterales</taxon>
        <taxon>Enterobacteriaceae</taxon>
        <taxon>Superficieibacter</taxon>
    </lineage>
</organism>
<dbReference type="AlphaFoldDB" id="A0A2P5GN12"/>
<dbReference type="Proteomes" id="UP000237073">
    <property type="component" value="Unassembled WGS sequence"/>
</dbReference>
<gene>
    <name evidence="3" type="ORF">CHU32_16025</name>
    <name evidence="2" type="ORF">CHU33_11740</name>
</gene>
<proteinExistence type="predicted"/>
<protein>
    <recommendedName>
        <fullName evidence="6">Lysozyme inhibitor</fullName>
    </recommendedName>
</protein>
<dbReference type="OrthoDB" id="8720220at2"/>
<keyword evidence="1" id="KW-0732">Signal</keyword>
<name>A0A2P5GN12_9ENTR</name>
<evidence type="ECO:0000313" key="4">
    <source>
        <dbReference type="Proteomes" id="UP000237073"/>
    </source>
</evidence>